<comment type="caution">
    <text evidence="1">The sequence shown here is derived from an EMBL/GenBank/DDBJ whole genome shotgun (WGS) entry which is preliminary data.</text>
</comment>
<gene>
    <name evidence="1" type="ORF">Tci_921026</name>
</gene>
<dbReference type="EMBL" id="BKCJ011735022">
    <property type="protein sequence ID" value="GFD49057.1"/>
    <property type="molecule type" value="Genomic_DNA"/>
</dbReference>
<feature type="non-terminal residue" evidence="1">
    <location>
        <position position="1"/>
    </location>
</feature>
<reference evidence="1" key="1">
    <citation type="journal article" date="2019" name="Sci. Rep.">
        <title>Draft genome of Tanacetum cinerariifolium, the natural source of mosquito coil.</title>
        <authorList>
            <person name="Yamashiro T."/>
            <person name="Shiraishi A."/>
            <person name="Satake H."/>
            <person name="Nakayama K."/>
        </authorList>
    </citation>
    <scope>NUCLEOTIDE SEQUENCE</scope>
</reference>
<sequence>LKPPAGLAAAADELSPTSYLGPRVIYNLFRGGKVTSGLSSLRLAEGSCDGAVENESVVVVKTKGLMVMQVGKI</sequence>
<name>A0A699WNM7_TANCI</name>
<organism evidence="1">
    <name type="scientific">Tanacetum cinerariifolium</name>
    <name type="common">Dalmatian daisy</name>
    <name type="synonym">Chrysanthemum cinerariifolium</name>
    <dbReference type="NCBI Taxonomy" id="118510"/>
    <lineage>
        <taxon>Eukaryota</taxon>
        <taxon>Viridiplantae</taxon>
        <taxon>Streptophyta</taxon>
        <taxon>Embryophyta</taxon>
        <taxon>Tracheophyta</taxon>
        <taxon>Spermatophyta</taxon>
        <taxon>Magnoliopsida</taxon>
        <taxon>eudicotyledons</taxon>
        <taxon>Gunneridae</taxon>
        <taxon>Pentapetalae</taxon>
        <taxon>asterids</taxon>
        <taxon>campanulids</taxon>
        <taxon>Asterales</taxon>
        <taxon>Asteraceae</taxon>
        <taxon>Asteroideae</taxon>
        <taxon>Anthemideae</taxon>
        <taxon>Anthemidinae</taxon>
        <taxon>Tanacetum</taxon>
    </lineage>
</organism>
<dbReference type="AlphaFoldDB" id="A0A699WNM7"/>
<evidence type="ECO:0000313" key="1">
    <source>
        <dbReference type="EMBL" id="GFD49057.1"/>
    </source>
</evidence>
<proteinExistence type="predicted"/>
<protein>
    <submittedName>
        <fullName evidence="1">Uncharacterized protein</fullName>
    </submittedName>
</protein>
<accession>A0A699WNM7</accession>